<feature type="transmembrane region" description="Helical" evidence="7">
    <location>
        <begin position="74"/>
        <end position="94"/>
    </location>
</feature>
<evidence type="ECO:0000256" key="6">
    <source>
        <dbReference type="ARBA" id="ARBA00023136"/>
    </source>
</evidence>
<sequence length="173" mass="19991">MVGTPPQRVHPRSIWSRKLDILYVVFLSSTVFLAFAIDFVPFYPAGLFPQWTTTIHDFYVNNYNDPLYVKDPPFFQLFVVIEALYSVPLSLWAIRGLIQDNRMVPLYLLPLATHLVLSTVICFVEVWNTQDWSAEDINKNLPGYIGFFIIAITLWVDMFSRLKASLVEKAKVN</sequence>
<dbReference type="STRING" id="2060906.A0A0H1BPB1"/>
<dbReference type="PIRSF" id="PIRSF031032">
    <property type="entry name" value="TMP_97_prd"/>
    <property type="match status" value="1"/>
</dbReference>
<name>A0A0H1BPB1_9EURO</name>
<feature type="transmembrane region" description="Helical" evidence="7">
    <location>
        <begin position="21"/>
        <end position="43"/>
    </location>
</feature>
<comment type="subcellular location">
    <subcellularLocation>
        <location evidence="1">Endoplasmic reticulum membrane</location>
        <topology evidence="1">Multi-pass membrane protein</topology>
    </subcellularLocation>
</comment>
<comment type="similarity">
    <text evidence="2">Belongs to the TMEM97/sigma-2 receptor family.</text>
</comment>
<dbReference type="Pfam" id="PF05241">
    <property type="entry name" value="EBP"/>
    <property type="match status" value="1"/>
</dbReference>
<dbReference type="Proteomes" id="UP000053573">
    <property type="component" value="Unassembled WGS sequence"/>
</dbReference>
<evidence type="ECO:0000259" key="8">
    <source>
        <dbReference type="PROSITE" id="PS51751"/>
    </source>
</evidence>
<evidence type="ECO:0000256" key="5">
    <source>
        <dbReference type="ARBA" id="ARBA00022989"/>
    </source>
</evidence>
<keyword evidence="3 7" id="KW-0812">Transmembrane</keyword>
<evidence type="ECO:0000256" key="7">
    <source>
        <dbReference type="PIRNR" id="PIRNR031032"/>
    </source>
</evidence>
<evidence type="ECO:0000256" key="2">
    <source>
        <dbReference type="ARBA" id="ARBA00009096"/>
    </source>
</evidence>
<reference evidence="10" key="1">
    <citation type="journal article" date="2015" name="PLoS Genet.">
        <title>The dynamic genome and transcriptome of the human fungal pathogen Blastomyces and close relative Emmonsia.</title>
        <authorList>
            <person name="Munoz J.F."/>
            <person name="Gauthier G.M."/>
            <person name="Desjardins C.A."/>
            <person name="Gallo J.E."/>
            <person name="Holder J."/>
            <person name="Sullivan T.D."/>
            <person name="Marty A.J."/>
            <person name="Carmen J.C."/>
            <person name="Chen Z."/>
            <person name="Ding L."/>
            <person name="Gujja S."/>
            <person name="Magrini V."/>
            <person name="Misas E."/>
            <person name="Mitreva M."/>
            <person name="Priest M."/>
            <person name="Saif S."/>
            <person name="Whiston E.A."/>
            <person name="Young S."/>
            <person name="Zeng Q."/>
            <person name="Goldman W.E."/>
            <person name="Mardis E.R."/>
            <person name="Taylor J.W."/>
            <person name="McEwen J.G."/>
            <person name="Clay O.K."/>
            <person name="Klein B.S."/>
            <person name="Cuomo C.A."/>
        </authorList>
    </citation>
    <scope>NUCLEOTIDE SEQUENCE [LARGE SCALE GENOMIC DNA]</scope>
    <source>
        <strain evidence="10">UAMH 139</strain>
    </source>
</reference>
<dbReference type="InterPro" id="IPR051987">
    <property type="entry name" value="Sigma-2_receptor-like"/>
</dbReference>
<evidence type="ECO:0000256" key="3">
    <source>
        <dbReference type="ARBA" id="ARBA00022692"/>
    </source>
</evidence>
<dbReference type="PANTHER" id="PTHR31204:SF1">
    <property type="entry name" value="SIGMA INTRACELLULAR RECEPTOR 2"/>
    <property type="match status" value="1"/>
</dbReference>
<keyword evidence="5 7" id="KW-1133">Transmembrane helix</keyword>
<evidence type="ECO:0000256" key="4">
    <source>
        <dbReference type="ARBA" id="ARBA00022824"/>
    </source>
</evidence>
<dbReference type="PANTHER" id="PTHR31204">
    <property type="entry name" value="SIGMA INTRACELLULAR RECEPTOR 2"/>
    <property type="match status" value="1"/>
</dbReference>
<protein>
    <recommendedName>
        <fullName evidence="7">Efficient mitochondria targeting-associated protein 19</fullName>
    </recommendedName>
</protein>
<evidence type="ECO:0000313" key="10">
    <source>
        <dbReference type="Proteomes" id="UP000053573"/>
    </source>
</evidence>
<feature type="domain" description="EXPERA" evidence="8">
    <location>
        <begin position="19"/>
        <end position="155"/>
    </location>
</feature>
<dbReference type="PROSITE" id="PS51751">
    <property type="entry name" value="EXPERA"/>
    <property type="match status" value="1"/>
</dbReference>
<accession>A0A0H1BPB1</accession>
<dbReference type="GO" id="GO:0005789">
    <property type="term" value="C:endoplasmic reticulum membrane"/>
    <property type="evidence" value="ECO:0007669"/>
    <property type="project" value="UniProtKB-SubCell"/>
</dbReference>
<proteinExistence type="inferred from homology"/>
<keyword evidence="10" id="KW-1185">Reference proteome</keyword>
<gene>
    <name evidence="9" type="ORF">EMPG_11697</name>
</gene>
<dbReference type="InterPro" id="IPR033118">
    <property type="entry name" value="EXPERA"/>
</dbReference>
<evidence type="ECO:0000256" key="1">
    <source>
        <dbReference type="ARBA" id="ARBA00004477"/>
    </source>
</evidence>
<keyword evidence="4 7" id="KW-0256">Endoplasmic reticulum</keyword>
<comment type="caution">
    <text evidence="9">The sequence shown here is derived from an EMBL/GenBank/DDBJ whole genome shotgun (WGS) entry which is preliminary data.</text>
</comment>
<dbReference type="InterPro" id="IPR016964">
    <property type="entry name" value="Sigma2_recept"/>
</dbReference>
<dbReference type="EMBL" id="LDEV01000392">
    <property type="protein sequence ID" value="KLJ13359.1"/>
    <property type="molecule type" value="Genomic_DNA"/>
</dbReference>
<evidence type="ECO:0000313" key="9">
    <source>
        <dbReference type="EMBL" id="KLJ13359.1"/>
    </source>
</evidence>
<dbReference type="AlphaFoldDB" id="A0A0H1BPB1"/>
<organism evidence="9 10">
    <name type="scientific">Blastomyces silverae</name>
    <dbReference type="NCBI Taxonomy" id="2060906"/>
    <lineage>
        <taxon>Eukaryota</taxon>
        <taxon>Fungi</taxon>
        <taxon>Dikarya</taxon>
        <taxon>Ascomycota</taxon>
        <taxon>Pezizomycotina</taxon>
        <taxon>Eurotiomycetes</taxon>
        <taxon>Eurotiomycetidae</taxon>
        <taxon>Onygenales</taxon>
        <taxon>Ajellomycetaceae</taxon>
        <taxon>Blastomyces</taxon>
    </lineage>
</organism>
<keyword evidence="6 7" id="KW-0472">Membrane</keyword>
<dbReference type="OrthoDB" id="433124at2759"/>
<feature type="transmembrane region" description="Helical" evidence="7">
    <location>
        <begin position="106"/>
        <end position="129"/>
    </location>
</feature>
<feature type="transmembrane region" description="Helical" evidence="7">
    <location>
        <begin position="141"/>
        <end position="159"/>
    </location>
</feature>